<evidence type="ECO:0000259" key="4">
    <source>
        <dbReference type="Pfam" id="PF00588"/>
    </source>
</evidence>
<feature type="region of interest" description="Disordered" evidence="3">
    <location>
        <begin position="71"/>
        <end position="92"/>
    </location>
</feature>
<dbReference type="InterPro" id="IPR029026">
    <property type="entry name" value="tRNA_m1G_MTases_N"/>
</dbReference>
<evidence type="ECO:0000256" key="2">
    <source>
        <dbReference type="ARBA" id="ARBA00022679"/>
    </source>
</evidence>
<feature type="compositionally biased region" description="Basic and acidic residues" evidence="3">
    <location>
        <begin position="71"/>
        <end position="82"/>
    </location>
</feature>
<dbReference type="PANTHER" id="PTHR12029">
    <property type="entry name" value="RNA METHYLTRANSFERASE"/>
    <property type="match status" value="1"/>
</dbReference>
<evidence type="ECO:0000256" key="3">
    <source>
        <dbReference type="SAM" id="MobiDB-lite"/>
    </source>
</evidence>
<dbReference type="SUPFAM" id="SSF75217">
    <property type="entry name" value="alpha/beta knot"/>
    <property type="match status" value="1"/>
</dbReference>
<keyword evidence="6" id="KW-1185">Reference proteome</keyword>
<dbReference type="InterPro" id="IPR045330">
    <property type="entry name" value="TRM3/TARBP1"/>
</dbReference>
<organism evidence="5 6">
    <name type="scientific">Sphagnum jensenii</name>
    <dbReference type="NCBI Taxonomy" id="128206"/>
    <lineage>
        <taxon>Eukaryota</taxon>
        <taxon>Viridiplantae</taxon>
        <taxon>Streptophyta</taxon>
        <taxon>Embryophyta</taxon>
        <taxon>Bryophyta</taxon>
        <taxon>Sphagnophytina</taxon>
        <taxon>Sphagnopsida</taxon>
        <taxon>Sphagnales</taxon>
        <taxon>Sphagnaceae</taxon>
        <taxon>Sphagnum</taxon>
    </lineage>
</organism>
<dbReference type="EMBL" id="OZ020111">
    <property type="protein sequence ID" value="CAK9263532.1"/>
    <property type="molecule type" value="Genomic_DNA"/>
</dbReference>
<dbReference type="CDD" id="cd18091">
    <property type="entry name" value="SpoU-like_TRM3-like"/>
    <property type="match status" value="1"/>
</dbReference>
<feature type="domain" description="tRNA/rRNA methyltransferase SpoU type" evidence="4">
    <location>
        <begin position="159"/>
        <end position="300"/>
    </location>
</feature>
<reference evidence="5" key="1">
    <citation type="submission" date="2024-02" db="EMBL/GenBank/DDBJ databases">
        <authorList>
            <consortium name="ELIXIR-Norway"/>
            <consortium name="Elixir Norway"/>
        </authorList>
    </citation>
    <scope>NUCLEOTIDE SEQUENCE</scope>
</reference>
<keyword evidence="2" id="KW-0808">Transferase</keyword>
<dbReference type="InterPro" id="IPR001537">
    <property type="entry name" value="SpoU_MeTrfase"/>
</dbReference>
<dbReference type="Proteomes" id="UP001497444">
    <property type="component" value="Chromosome 16"/>
</dbReference>
<evidence type="ECO:0000313" key="5">
    <source>
        <dbReference type="EMBL" id="CAK9263532.1"/>
    </source>
</evidence>
<sequence length="316" mass="34741">MRLSVEKYLDKFDPLSMVTPRGVFCTVDDLPFECAPVAIVDQIALFLNEAREGLREAMAKDAVTLNAELSASHDEKGSEKHGHIPATPDLDHHLLRSTPSLSAEMPMLLTMTSQGGLGSLFDTVLLIFVAIDAEEELLLASKESRLKELGHMQGGRQELIVVASLIDRIPNLAGLARTCEVFKTASLVVADASIVEDRQFQLISVTAERWVPIVEVSEAGLPNFLEHKKKDGFFLIGLEQTANSFSIDEFTFPKKVVLVLGREKEGIPVNLIQVLDACMEIPQLGVIRSLNVHVSGAIAVWEYTRQQRARIAATSK</sequence>
<dbReference type="Pfam" id="PF00588">
    <property type="entry name" value="SpoU_methylase"/>
    <property type="match status" value="1"/>
</dbReference>
<dbReference type="PANTHER" id="PTHR12029:SF11">
    <property type="entry name" value="METHYLTRANSFERASE TARBP1-RELATED"/>
    <property type="match status" value="1"/>
</dbReference>
<dbReference type="InterPro" id="IPR029028">
    <property type="entry name" value="Alpha/beta_knot_MTases"/>
</dbReference>
<evidence type="ECO:0000256" key="1">
    <source>
        <dbReference type="ARBA" id="ARBA00022603"/>
    </source>
</evidence>
<dbReference type="InterPro" id="IPR044748">
    <property type="entry name" value="Trm3/TARBP1_C"/>
</dbReference>
<accession>A0ABP0WDG0</accession>
<name>A0ABP0WDG0_9BRYO</name>
<gene>
    <name evidence="5" type="ORF">CSSPJE1EN1_LOCUS9010</name>
</gene>
<proteinExistence type="predicted"/>
<keyword evidence="1" id="KW-0489">Methyltransferase</keyword>
<evidence type="ECO:0000313" key="6">
    <source>
        <dbReference type="Proteomes" id="UP001497444"/>
    </source>
</evidence>
<protein>
    <recommendedName>
        <fullName evidence="4">tRNA/rRNA methyltransferase SpoU type domain-containing protein</fullName>
    </recommendedName>
</protein>
<dbReference type="Gene3D" id="3.40.1280.10">
    <property type="match status" value="1"/>
</dbReference>